<organism evidence="1 2">
    <name type="scientific">Mycena alexandri</name>
    <dbReference type="NCBI Taxonomy" id="1745969"/>
    <lineage>
        <taxon>Eukaryota</taxon>
        <taxon>Fungi</taxon>
        <taxon>Dikarya</taxon>
        <taxon>Basidiomycota</taxon>
        <taxon>Agaricomycotina</taxon>
        <taxon>Agaricomycetes</taxon>
        <taxon>Agaricomycetidae</taxon>
        <taxon>Agaricales</taxon>
        <taxon>Marasmiineae</taxon>
        <taxon>Mycenaceae</taxon>
        <taxon>Mycena</taxon>
    </lineage>
</organism>
<dbReference type="EMBL" id="JARJCM010000029">
    <property type="protein sequence ID" value="KAJ7038921.1"/>
    <property type="molecule type" value="Genomic_DNA"/>
</dbReference>
<comment type="caution">
    <text evidence="1">The sequence shown here is derived from an EMBL/GenBank/DDBJ whole genome shotgun (WGS) entry which is preliminary data.</text>
</comment>
<keyword evidence="2" id="KW-1185">Reference proteome</keyword>
<sequence>MSVCGHFKPYLRRAKISGQYRRAASGWAKNGDATNMINELLSSKKKCPTQTSSDDRMDKLLADALKSEDGSMPALTDSSGVNFYEPIYLTEEEIVEKMGYIVEWAQSALFGPAILAPFVFMPPRKPKTAQSKAEDAAREAWTQEAITAVAASGLTPSGRPVFSLRAAAKQYNISSTTLTARWNSRTTRVESHVERQKLSPAQELVLKEWIKVMGVRGVPLTMTAVAEYASVIVGEEKITKYNLPTYYHTAREKAMTPKTIQSAFRSCGIFPFNRNIIEDDADKL</sequence>
<dbReference type="Proteomes" id="UP001218188">
    <property type="component" value="Unassembled WGS sequence"/>
</dbReference>
<name>A0AAD6T4Z3_9AGAR</name>
<gene>
    <name evidence="1" type="ORF">C8F04DRAFT_1179257</name>
</gene>
<protein>
    <recommendedName>
        <fullName evidence="3">HTH CENPB-type domain-containing protein</fullName>
    </recommendedName>
</protein>
<reference evidence="1" key="1">
    <citation type="submission" date="2023-03" db="EMBL/GenBank/DDBJ databases">
        <title>Massive genome expansion in bonnet fungi (Mycena s.s.) driven by repeated elements and novel gene families across ecological guilds.</title>
        <authorList>
            <consortium name="Lawrence Berkeley National Laboratory"/>
            <person name="Harder C.B."/>
            <person name="Miyauchi S."/>
            <person name="Viragh M."/>
            <person name="Kuo A."/>
            <person name="Thoen E."/>
            <person name="Andreopoulos B."/>
            <person name="Lu D."/>
            <person name="Skrede I."/>
            <person name="Drula E."/>
            <person name="Henrissat B."/>
            <person name="Morin E."/>
            <person name="Kohler A."/>
            <person name="Barry K."/>
            <person name="LaButti K."/>
            <person name="Morin E."/>
            <person name="Salamov A."/>
            <person name="Lipzen A."/>
            <person name="Mereny Z."/>
            <person name="Hegedus B."/>
            <person name="Baldrian P."/>
            <person name="Stursova M."/>
            <person name="Weitz H."/>
            <person name="Taylor A."/>
            <person name="Grigoriev I.V."/>
            <person name="Nagy L.G."/>
            <person name="Martin F."/>
            <person name="Kauserud H."/>
        </authorList>
    </citation>
    <scope>NUCLEOTIDE SEQUENCE</scope>
    <source>
        <strain evidence="1">CBHHK200</strain>
    </source>
</reference>
<dbReference type="InterPro" id="IPR009057">
    <property type="entry name" value="Homeodomain-like_sf"/>
</dbReference>
<dbReference type="SUPFAM" id="SSF46689">
    <property type="entry name" value="Homeodomain-like"/>
    <property type="match status" value="1"/>
</dbReference>
<evidence type="ECO:0000313" key="1">
    <source>
        <dbReference type="EMBL" id="KAJ7038921.1"/>
    </source>
</evidence>
<proteinExistence type="predicted"/>
<evidence type="ECO:0000313" key="2">
    <source>
        <dbReference type="Proteomes" id="UP001218188"/>
    </source>
</evidence>
<accession>A0AAD6T4Z3</accession>
<dbReference type="AlphaFoldDB" id="A0AAD6T4Z3"/>
<evidence type="ECO:0008006" key="3">
    <source>
        <dbReference type="Google" id="ProtNLM"/>
    </source>
</evidence>